<dbReference type="Proteomes" id="UP001350005">
    <property type="component" value="Unassembled WGS sequence"/>
</dbReference>
<reference evidence="1 2" key="1">
    <citation type="submission" date="2024-01" db="EMBL/GenBank/DDBJ databases">
        <title>Whole genome of Chryseobacterium arthrosphaerae NNCa 2741.</title>
        <authorList>
            <person name="Boriskina E.V."/>
            <person name="Gordinskaya N.A."/>
            <person name="Kropotov V.S."/>
            <person name="Alekseeva A.E."/>
            <person name="Makhova M.A."/>
            <person name="Kryazhev D.V."/>
            <person name="Shkurkina I.S."/>
        </authorList>
    </citation>
    <scope>NUCLEOTIDE SEQUENCE [LARGE SCALE GENOMIC DNA]</scope>
    <source>
        <strain evidence="1 2">NNCa 2741</strain>
    </source>
</reference>
<protein>
    <submittedName>
        <fullName evidence="1">Uncharacterized protein</fullName>
    </submittedName>
</protein>
<name>A0ABU7R6L1_9FLAO</name>
<keyword evidence="2" id="KW-1185">Reference proteome</keyword>
<dbReference type="EMBL" id="JAZGJU010000119">
    <property type="protein sequence ID" value="MEE6130446.1"/>
    <property type="molecule type" value="Genomic_DNA"/>
</dbReference>
<gene>
    <name evidence="1" type="ORF">V2E39_23850</name>
</gene>
<accession>A0ABU7R6L1</accession>
<sequence>MYATALLKGLVDESNISFPVFIDSPMQKFDVDHSNSIVKHFYPKVSDQVIIFPLLKKEMSEDEFTVLLPNISKTYLIKNVDNEQSSFEEVDNKEDLFRIFEKDYQDAI</sequence>
<evidence type="ECO:0000313" key="1">
    <source>
        <dbReference type="EMBL" id="MEE6130446.1"/>
    </source>
</evidence>
<evidence type="ECO:0000313" key="2">
    <source>
        <dbReference type="Proteomes" id="UP001350005"/>
    </source>
</evidence>
<dbReference type="RefSeq" id="WP_330937638.1">
    <property type="nucleotide sequence ID" value="NZ_JAZGJU010000119.1"/>
</dbReference>
<comment type="caution">
    <text evidence="1">The sequence shown here is derived from an EMBL/GenBank/DDBJ whole genome shotgun (WGS) entry which is preliminary data.</text>
</comment>
<organism evidence="1 2">
    <name type="scientific">Chryseobacterium arthrosphaerae</name>
    <dbReference type="NCBI Taxonomy" id="651561"/>
    <lineage>
        <taxon>Bacteria</taxon>
        <taxon>Pseudomonadati</taxon>
        <taxon>Bacteroidota</taxon>
        <taxon>Flavobacteriia</taxon>
        <taxon>Flavobacteriales</taxon>
        <taxon>Weeksellaceae</taxon>
        <taxon>Chryseobacterium group</taxon>
        <taxon>Chryseobacterium</taxon>
    </lineage>
</organism>
<proteinExistence type="predicted"/>